<dbReference type="NCBIfam" id="NF008955">
    <property type="entry name" value="PRK12297.1"/>
    <property type="match status" value="1"/>
</dbReference>
<evidence type="ECO:0000256" key="6">
    <source>
        <dbReference type="ARBA" id="ARBA00022842"/>
    </source>
</evidence>
<dbReference type="InterPro" id="IPR006074">
    <property type="entry name" value="GTP1-OBG_CS"/>
</dbReference>
<sequence length="375" mass="40409">MFIDSVEIIISSGNGGAGAVSFRREKFVIAGGPDGGDGGAGGDIIFEVSDNLDTLSKFRGKKHYKAQNGQPGGARKSTGKSGEDLIIMVPLGTQIIELQSGAVLADLQTKDARYKILEGGKGGLGNAHFKNATNQAPTYAQKGILGKTLHIRLELKLIADVGLVGYPNVGKSSLIATLSNAKPQIANYEFTTITPHLGVVQAGEFESFVMADIPGIIDGASEGKGLGLAFLKHIERTKFLLFVIDIAREIDVLTQYQNLESELCAFSALLAKRNFGIIISKTDTSSESDIQAAVKRLCGYFKLTPQQHKHIKYQSYLAPSFLDDRSLEPLDSDTTQPKTLNPSQTPKTPMFIIPISSVAHTNTKELTFILYKALH</sequence>
<dbReference type="EC" id="3.6.5.-" evidence="8"/>
<accession>A0A2X3B3A4</accession>
<dbReference type="InterPro" id="IPR014100">
    <property type="entry name" value="GTP-bd_Obg/CgtA"/>
</dbReference>
<comment type="function">
    <text evidence="8">An essential GTPase which binds GTP, GDP and possibly (p)ppGpp with moderate affinity, with high nucleotide exchange rates and a fairly low GTP hydrolysis rate. Plays a role in control of the cell cycle, stress response, ribosome biogenesis and in those bacteria that undergo differentiation, in morphogenesis control.</text>
</comment>
<name>A0A2X3B3A4_9HELI</name>
<evidence type="ECO:0000256" key="9">
    <source>
        <dbReference type="SAM" id="MobiDB-lite"/>
    </source>
</evidence>
<comment type="cofactor">
    <cofactor evidence="8">
        <name>Mg(2+)</name>
        <dbReference type="ChEBI" id="CHEBI:18420"/>
    </cofactor>
</comment>
<gene>
    <name evidence="8 12" type="primary">obg</name>
    <name evidence="12" type="ORF">NCTC13102_00829</name>
</gene>
<dbReference type="GO" id="GO:0000287">
    <property type="term" value="F:magnesium ion binding"/>
    <property type="evidence" value="ECO:0007669"/>
    <property type="project" value="InterPro"/>
</dbReference>
<feature type="binding site" evidence="8">
    <location>
        <begin position="280"/>
        <end position="283"/>
    </location>
    <ligand>
        <name>GTP</name>
        <dbReference type="ChEBI" id="CHEBI:37565"/>
    </ligand>
</feature>
<dbReference type="InterPro" id="IPR006073">
    <property type="entry name" value="GTP-bd"/>
</dbReference>
<dbReference type="GO" id="GO:0005737">
    <property type="term" value="C:cytoplasm"/>
    <property type="evidence" value="ECO:0007669"/>
    <property type="project" value="UniProtKB-SubCell"/>
</dbReference>
<dbReference type="PANTHER" id="PTHR11702">
    <property type="entry name" value="DEVELOPMENTALLY REGULATED GTP-BINDING PROTEIN-RELATED"/>
    <property type="match status" value="1"/>
</dbReference>
<comment type="similarity">
    <text evidence="1 8">Belongs to the TRAFAC class OBG-HflX-like GTPase superfamily. OBG GTPase family.</text>
</comment>
<dbReference type="SUPFAM" id="SSF52540">
    <property type="entry name" value="P-loop containing nucleoside triphosphate hydrolases"/>
    <property type="match status" value="1"/>
</dbReference>
<evidence type="ECO:0000256" key="5">
    <source>
        <dbReference type="ARBA" id="ARBA00022801"/>
    </source>
</evidence>
<keyword evidence="7 8" id="KW-0342">GTP-binding</keyword>
<feature type="binding site" evidence="8">
    <location>
        <position position="172"/>
    </location>
    <ligand>
        <name>Mg(2+)</name>
        <dbReference type="ChEBI" id="CHEBI:18420"/>
    </ligand>
</feature>
<dbReference type="Pfam" id="PF01926">
    <property type="entry name" value="MMR_HSR1"/>
    <property type="match status" value="1"/>
</dbReference>
<comment type="subcellular location">
    <subcellularLocation>
        <location evidence="8">Cytoplasm</location>
    </subcellularLocation>
</comment>
<proteinExistence type="inferred from homology"/>
<dbReference type="NCBIfam" id="NF008956">
    <property type="entry name" value="PRK12299.1"/>
    <property type="match status" value="1"/>
</dbReference>
<evidence type="ECO:0000259" key="11">
    <source>
        <dbReference type="PROSITE" id="PS51883"/>
    </source>
</evidence>
<protein>
    <recommendedName>
        <fullName evidence="8">GTPase Obg</fullName>
        <ecNumber evidence="8">3.6.5.-</ecNumber>
    </recommendedName>
    <alternativeName>
        <fullName evidence="8">GTP-binding protein Obg</fullName>
    </alternativeName>
</protein>
<evidence type="ECO:0000256" key="2">
    <source>
        <dbReference type="ARBA" id="ARBA00022490"/>
    </source>
</evidence>
<dbReference type="InterPro" id="IPR036726">
    <property type="entry name" value="GTP1_OBG_dom_sf"/>
</dbReference>
<evidence type="ECO:0000313" key="12">
    <source>
        <dbReference type="EMBL" id="SQB98372.1"/>
    </source>
</evidence>
<evidence type="ECO:0000313" key="13">
    <source>
        <dbReference type="Proteomes" id="UP000250166"/>
    </source>
</evidence>
<reference evidence="12 13" key="1">
    <citation type="submission" date="2018-06" db="EMBL/GenBank/DDBJ databases">
        <authorList>
            <consortium name="Pathogen Informatics"/>
            <person name="Doyle S."/>
        </authorList>
    </citation>
    <scope>NUCLEOTIDE SEQUENCE [LARGE SCALE GENOMIC DNA]</scope>
    <source>
        <strain evidence="12 13">NCTC13102</strain>
    </source>
</reference>
<dbReference type="Gene3D" id="3.40.50.300">
    <property type="entry name" value="P-loop containing nucleotide triphosphate hydrolases"/>
    <property type="match status" value="1"/>
</dbReference>
<dbReference type="GO" id="GO:0042254">
    <property type="term" value="P:ribosome biogenesis"/>
    <property type="evidence" value="ECO:0007669"/>
    <property type="project" value="UniProtKB-UniRule"/>
</dbReference>
<keyword evidence="6 8" id="KW-0460">Magnesium</keyword>
<feature type="binding site" evidence="8">
    <location>
        <position position="192"/>
    </location>
    <ligand>
        <name>Mg(2+)</name>
        <dbReference type="ChEBI" id="CHEBI:18420"/>
    </ligand>
</feature>
<dbReference type="GO" id="GO:0003924">
    <property type="term" value="F:GTPase activity"/>
    <property type="evidence" value="ECO:0007669"/>
    <property type="project" value="UniProtKB-UniRule"/>
</dbReference>
<dbReference type="PROSITE" id="PS51710">
    <property type="entry name" value="G_OBG"/>
    <property type="match status" value="1"/>
</dbReference>
<keyword evidence="5 8" id="KW-0378">Hydrolase</keyword>
<dbReference type="HAMAP" id="MF_01454">
    <property type="entry name" value="GTPase_Obg"/>
    <property type="match status" value="1"/>
</dbReference>
<dbReference type="AlphaFoldDB" id="A0A2X3B3A4"/>
<feature type="domain" description="OBG-type G" evidence="10">
    <location>
        <begin position="159"/>
        <end position="375"/>
    </location>
</feature>
<dbReference type="EMBL" id="UAWL01000006">
    <property type="protein sequence ID" value="SQB98372.1"/>
    <property type="molecule type" value="Genomic_DNA"/>
</dbReference>
<evidence type="ECO:0000256" key="3">
    <source>
        <dbReference type="ARBA" id="ARBA00022723"/>
    </source>
</evidence>
<dbReference type="PRINTS" id="PR00326">
    <property type="entry name" value="GTP1OBG"/>
</dbReference>
<dbReference type="PROSITE" id="PS00905">
    <property type="entry name" value="GTP1_OBG"/>
    <property type="match status" value="1"/>
</dbReference>
<comment type="subunit">
    <text evidence="8">Monomer.</text>
</comment>
<evidence type="ECO:0000256" key="8">
    <source>
        <dbReference type="HAMAP-Rule" id="MF_01454"/>
    </source>
</evidence>
<dbReference type="PROSITE" id="PS51883">
    <property type="entry name" value="OBG"/>
    <property type="match status" value="1"/>
</dbReference>
<dbReference type="PANTHER" id="PTHR11702:SF31">
    <property type="entry name" value="MITOCHONDRIAL RIBOSOME-ASSOCIATED GTPASE 2"/>
    <property type="match status" value="1"/>
</dbReference>
<feature type="binding site" evidence="8">
    <location>
        <begin position="190"/>
        <end position="194"/>
    </location>
    <ligand>
        <name>GTP</name>
        <dbReference type="ChEBI" id="CHEBI:37565"/>
    </ligand>
</feature>
<dbReference type="FunFam" id="2.70.210.12:FF:000001">
    <property type="entry name" value="GTPase Obg"/>
    <property type="match status" value="1"/>
</dbReference>
<dbReference type="InterPro" id="IPR031167">
    <property type="entry name" value="G_OBG"/>
</dbReference>
<feature type="region of interest" description="Disordered" evidence="9">
    <location>
        <begin position="328"/>
        <end position="347"/>
    </location>
</feature>
<keyword evidence="4 8" id="KW-0547">Nucleotide-binding</keyword>
<dbReference type="SUPFAM" id="SSF82051">
    <property type="entry name" value="Obg GTP-binding protein N-terminal domain"/>
    <property type="match status" value="1"/>
</dbReference>
<dbReference type="GO" id="GO:0043022">
    <property type="term" value="F:ribosome binding"/>
    <property type="evidence" value="ECO:0007669"/>
    <property type="project" value="UniProtKB-ARBA"/>
</dbReference>
<dbReference type="Gene3D" id="2.70.210.12">
    <property type="entry name" value="GTP1/OBG domain"/>
    <property type="match status" value="1"/>
</dbReference>
<dbReference type="RefSeq" id="WP_023947947.1">
    <property type="nucleotide sequence ID" value="NZ_UAWL01000006.1"/>
</dbReference>
<dbReference type="Pfam" id="PF01018">
    <property type="entry name" value="GTP1_OBG"/>
    <property type="match status" value="1"/>
</dbReference>
<dbReference type="Proteomes" id="UP000250166">
    <property type="component" value="Unassembled WGS sequence"/>
</dbReference>
<keyword evidence="2 8" id="KW-0963">Cytoplasm</keyword>
<feature type="binding site" evidence="8">
    <location>
        <begin position="212"/>
        <end position="215"/>
    </location>
    <ligand>
        <name>GTP</name>
        <dbReference type="ChEBI" id="CHEBI:37565"/>
    </ligand>
</feature>
<keyword evidence="3 8" id="KW-0479">Metal-binding</keyword>
<evidence type="ECO:0000256" key="4">
    <source>
        <dbReference type="ARBA" id="ARBA00022741"/>
    </source>
</evidence>
<dbReference type="NCBIfam" id="TIGR02729">
    <property type="entry name" value="Obg_CgtA"/>
    <property type="match status" value="1"/>
</dbReference>
<organism evidence="12 13">
    <name type="scientific">Helicobacter fennelliae</name>
    <dbReference type="NCBI Taxonomy" id="215"/>
    <lineage>
        <taxon>Bacteria</taxon>
        <taxon>Pseudomonadati</taxon>
        <taxon>Campylobacterota</taxon>
        <taxon>Epsilonproteobacteria</taxon>
        <taxon>Campylobacterales</taxon>
        <taxon>Helicobacteraceae</taxon>
        <taxon>Helicobacter</taxon>
    </lineage>
</organism>
<evidence type="ECO:0000259" key="10">
    <source>
        <dbReference type="PROSITE" id="PS51710"/>
    </source>
</evidence>
<dbReference type="CDD" id="cd01898">
    <property type="entry name" value="Obg"/>
    <property type="match status" value="1"/>
</dbReference>
<feature type="compositionally biased region" description="Polar residues" evidence="9">
    <location>
        <begin position="332"/>
        <end position="347"/>
    </location>
</feature>
<evidence type="ECO:0000256" key="7">
    <source>
        <dbReference type="ARBA" id="ARBA00023134"/>
    </source>
</evidence>
<dbReference type="InterPro" id="IPR027417">
    <property type="entry name" value="P-loop_NTPase"/>
</dbReference>
<evidence type="ECO:0000256" key="1">
    <source>
        <dbReference type="ARBA" id="ARBA00007699"/>
    </source>
</evidence>
<dbReference type="InterPro" id="IPR045086">
    <property type="entry name" value="OBG_GTPase"/>
</dbReference>
<feature type="binding site" evidence="8">
    <location>
        <begin position="165"/>
        <end position="172"/>
    </location>
    <ligand>
        <name>GTP</name>
        <dbReference type="ChEBI" id="CHEBI:37565"/>
    </ligand>
</feature>
<feature type="binding site" evidence="8">
    <location>
        <begin position="356"/>
        <end position="358"/>
    </location>
    <ligand>
        <name>GTP</name>
        <dbReference type="ChEBI" id="CHEBI:37565"/>
    </ligand>
</feature>
<feature type="domain" description="Obg" evidence="11">
    <location>
        <begin position="1"/>
        <end position="158"/>
    </location>
</feature>
<dbReference type="GO" id="GO:0005525">
    <property type="term" value="F:GTP binding"/>
    <property type="evidence" value="ECO:0007669"/>
    <property type="project" value="UniProtKB-UniRule"/>
</dbReference>
<dbReference type="InterPro" id="IPR006169">
    <property type="entry name" value="GTP1_OBG_dom"/>
</dbReference>